<keyword evidence="2" id="KW-0812">Transmembrane</keyword>
<dbReference type="RefSeq" id="WP_173779071.1">
    <property type="nucleotide sequence ID" value="NZ_JABSNO010000009.1"/>
</dbReference>
<dbReference type="Proteomes" id="UP000610746">
    <property type="component" value="Unassembled WGS sequence"/>
</dbReference>
<dbReference type="EMBL" id="JABSNO010000009">
    <property type="protein sequence ID" value="NRS92464.1"/>
    <property type="molecule type" value="Genomic_DNA"/>
</dbReference>
<reference evidence="4" key="1">
    <citation type="submission" date="2020-05" db="EMBL/GenBank/DDBJ databases">
        <title>Genomic Encyclopedia of Type Strains, Phase IV (KMG-V): Genome sequencing to study the core and pangenomes of soil and plant-associated prokaryotes.</title>
        <authorList>
            <person name="Whitman W."/>
        </authorList>
    </citation>
    <scope>NUCLEOTIDE SEQUENCE</scope>
    <source>
        <strain evidence="4">16F</strain>
    </source>
</reference>
<protein>
    <recommendedName>
        <fullName evidence="3">DUF4349 domain-containing protein</fullName>
    </recommendedName>
</protein>
<evidence type="ECO:0000259" key="3">
    <source>
        <dbReference type="Pfam" id="PF14257"/>
    </source>
</evidence>
<comment type="caution">
    <text evidence="4">The sequence shown here is derived from an EMBL/GenBank/DDBJ whole genome shotgun (WGS) entry which is preliminary data.</text>
</comment>
<accession>A0A8J8KBD4</accession>
<organism evidence="4 5">
    <name type="scientific">Frigoriflavimonas asaccharolytica</name>
    <dbReference type="NCBI Taxonomy" id="2735899"/>
    <lineage>
        <taxon>Bacteria</taxon>
        <taxon>Pseudomonadati</taxon>
        <taxon>Bacteroidota</taxon>
        <taxon>Flavobacteriia</taxon>
        <taxon>Flavobacteriales</taxon>
        <taxon>Weeksellaceae</taxon>
        <taxon>Frigoriflavimonas</taxon>
    </lineage>
</organism>
<feature type="coiled-coil region" evidence="1">
    <location>
        <begin position="69"/>
        <end position="96"/>
    </location>
</feature>
<keyword evidence="2" id="KW-0472">Membrane</keyword>
<feature type="domain" description="DUF4349" evidence="3">
    <location>
        <begin position="155"/>
        <end position="232"/>
    </location>
</feature>
<evidence type="ECO:0000256" key="2">
    <source>
        <dbReference type="SAM" id="Phobius"/>
    </source>
</evidence>
<dbReference type="InterPro" id="IPR025645">
    <property type="entry name" value="DUF4349"/>
</dbReference>
<feature type="transmembrane region" description="Helical" evidence="2">
    <location>
        <begin position="284"/>
        <end position="305"/>
    </location>
</feature>
<keyword evidence="2" id="KW-1133">Transmembrane helix</keyword>
<name>A0A8J8KBD4_9FLAO</name>
<proteinExistence type="predicted"/>
<dbReference type="PROSITE" id="PS51257">
    <property type="entry name" value="PROKAR_LIPOPROTEIN"/>
    <property type="match status" value="1"/>
</dbReference>
<keyword evidence="5" id="KW-1185">Reference proteome</keyword>
<keyword evidence="1" id="KW-0175">Coiled coil</keyword>
<evidence type="ECO:0000313" key="5">
    <source>
        <dbReference type="Proteomes" id="UP000610746"/>
    </source>
</evidence>
<sequence length="313" mass="34590">MKKIVLTLITVFSLIACQKSEVDAAKNAVENSEIAENLSTMSADSVSSSLDNLPKLTKEQTDAALATIKGTAEGKIAELKEEKELLTEKVAKELDSATRKTIVSEIKIAQQKIDSVKNSIATKVNTKSTAPKIIRETKVVYRETPRAEKQEAAPRIVKNGQLEILVEDVSLAKDATKEQIEKYDGIIKNEKNSSYNDEEYTYLKVAVPLEKSEYLIQDLENYVGKIVSRNVEITGQDYAKNSICNLEITLANNTENASVATTPTSFGGRTLGAVGSGWNVIQEIFLFILPFWPVFLIGGIVYYFVKKKKAEKV</sequence>
<dbReference type="AlphaFoldDB" id="A0A8J8KBD4"/>
<evidence type="ECO:0000256" key="1">
    <source>
        <dbReference type="SAM" id="Coils"/>
    </source>
</evidence>
<dbReference type="Pfam" id="PF14257">
    <property type="entry name" value="DUF4349"/>
    <property type="match status" value="1"/>
</dbReference>
<evidence type="ECO:0000313" key="4">
    <source>
        <dbReference type="EMBL" id="NRS92464.1"/>
    </source>
</evidence>
<gene>
    <name evidence="4" type="ORF">HNQ03_001539</name>
</gene>